<reference evidence="1 2" key="1">
    <citation type="submission" date="2021-03" db="EMBL/GenBank/DDBJ databases">
        <title>Antimicrobial resistance genes in bacteria isolated from Japanese honey, and their potential for conferring macrolide and lincosamide resistance in the American foulbrood pathogen Paenibacillus larvae.</title>
        <authorList>
            <person name="Okamoto M."/>
            <person name="Kumagai M."/>
            <person name="Kanamori H."/>
            <person name="Takamatsu D."/>
        </authorList>
    </citation>
    <scope>NUCLEOTIDE SEQUENCE [LARGE SCALE GENOMIC DNA]</scope>
    <source>
        <strain evidence="1 2">J42TS3</strain>
    </source>
</reference>
<name>A0ABQ4ME75_9BACL</name>
<organism evidence="1 2">
    <name type="scientific">Paenibacillus vini</name>
    <dbReference type="NCBI Taxonomy" id="1476024"/>
    <lineage>
        <taxon>Bacteria</taxon>
        <taxon>Bacillati</taxon>
        <taxon>Bacillota</taxon>
        <taxon>Bacilli</taxon>
        <taxon>Bacillales</taxon>
        <taxon>Paenibacillaceae</taxon>
        <taxon>Paenibacillus</taxon>
    </lineage>
</organism>
<sequence>MDASVIRMRHIRVTLAFGFFVYSHGIYIATRAFMYTLKVQRYGSCLDYNRNCLTVSKTTKALPLICPCGSDDRASVN</sequence>
<proteinExistence type="predicted"/>
<protein>
    <submittedName>
        <fullName evidence="1">Uncharacterized protein</fullName>
    </submittedName>
</protein>
<accession>A0ABQ4ME75</accession>
<gene>
    <name evidence="1" type="ORF">J42TS3_32950</name>
</gene>
<keyword evidence="2" id="KW-1185">Reference proteome</keyword>
<evidence type="ECO:0000313" key="1">
    <source>
        <dbReference type="EMBL" id="GIP54260.1"/>
    </source>
</evidence>
<dbReference type="EMBL" id="BOSL01000010">
    <property type="protein sequence ID" value="GIP54260.1"/>
    <property type="molecule type" value="Genomic_DNA"/>
</dbReference>
<dbReference type="Proteomes" id="UP000679992">
    <property type="component" value="Unassembled WGS sequence"/>
</dbReference>
<evidence type="ECO:0000313" key="2">
    <source>
        <dbReference type="Proteomes" id="UP000679992"/>
    </source>
</evidence>
<comment type="caution">
    <text evidence="1">The sequence shown here is derived from an EMBL/GenBank/DDBJ whole genome shotgun (WGS) entry which is preliminary data.</text>
</comment>